<feature type="domain" description="DUF2179" evidence="7">
    <location>
        <begin position="224"/>
        <end position="277"/>
    </location>
</feature>
<dbReference type="Pfam" id="PF10035">
    <property type="entry name" value="DUF2179"/>
    <property type="match status" value="1"/>
</dbReference>
<dbReference type="Proteomes" id="UP000287857">
    <property type="component" value="Unassembled WGS sequence"/>
</dbReference>
<dbReference type="InterPro" id="IPR051461">
    <property type="entry name" value="UPF0750_membrane"/>
</dbReference>
<evidence type="ECO:0000256" key="1">
    <source>
        <dbReference type="ARBA" id="ARBA00004651"/>
    </source>
</evidence>
<keyword evidence="9" id="KW-1185">Reference proteome</keyword>
<keyword evidence="2" id="KW-1003">Cell membrane</keyword>
<organism evidence="8 9">
    <name type="scientific">Vagococcus vulneris</name>
    <dbReference type="NCBI Taxonomy" id="1977869"/>
    <lineage>
        <taxon>Bacteria</taxon>
        <taxon>Bacillati</taxon>
        <taxon>Bacillota</taxon>
        <taxon>Bacilli</taxon>
        <taxon>Lactobacillales</taxon>
        <taxon>Enterococcaceae</taxon>
        <taxon>Vagococcus</taxon>
    </lineage>
</organism>
<evidence type="ECO:0000256" key="6">
    <source>
        <dbReference type="SAM" id="Phobius"/>
    </source>
</evidence>
<dbReference type="GO" id="GO:0005886">
    <property type="term" value="C:plasma membrane"/>
    <property type="evidence" value="ECO:0007669"/>
    <property type="project" value="UniProtKB-SubCell"/>
</dbReference>
<dbReference type="OrthoDB" id="1758221at2"/>
<dbReference type="RefSeq" id="WP_125983587.1">
    <property type="nucleotide sequence ID" value="NZ_NGJS01000005.1"/>
</dbReference>
<name>A0A429ZZ52_9ENTE</name>
<dbReference type="InterPro" id="IPR015867">
    <property type="entry name" value="N-reg_PII/ATP_PRibTrfase_C"/>
</dbReference>
<comment type="caution">
    <text evidence="8">The sequence shown here is derived from an EMBL/GenBank/DDBJ whole genome shotgun (WGS) entry which is preliminary data.</text>
</comment>
<dbReference type="PANTHER" id="PTHR33545">
    <property type="entry name" value="UPF0750 MEMBRANE PROTEIN YITT-RELATED"/>
    <property type="match status" value="1"/>
</dbReference>
<keyword evidence="3 6" id="KW-0812">Transmembrane</keyword>
<dbReference type="CDD" id="cd16380">
    <property type="entry name" value="YitT_C"/>
    <property type="match status" value="1"/>
</dbReference>
<evidence type="ECO:0000256" key="4">
    <source>
        <dbReference type="ARBA" id="ARBA00022989"/>
    </source>
</evidence>
<dbReference type="Pfam" id="PF02588">
    <property type="entry name" value="YitT_membrane"/>
    <property type="match status" value="1"/>
</dbReference>
<evidence type="ECO:0000256" key="5">
    <source>
        <dbReference type="ARBA" id="ARBA00023136"/>
    </source>
</evidence>
<feature type="transmembrane region" description="Helical" evidence="6">
    <location>
        <begin position="86"/>
        <end position="105"/>
    </location>
</feature>
<evidence type="ECO:0000256" key="2">
    <source>
        <dbReference type="ARBA" id="ARBA00022475"/>
    </source>
</evidence>
<dbReference type="AlphaFoldDB" id="A0A429ZZ52"/>
<feature type="transmembrane region" description="Helical" evidence="6">
    <location>
        <begin position="16"/>
        <end position="35"/>
    </location>
</feature>
<evidence type="ECO:0000313" key="8">
    <source>
        <dbReference type="EMBL" id="RST99285.1"/>
    </source>
</evidence>
<accession>A0A429ZZ52</accession>
<dbReference type="PIRSF" id="PIRSF006483">
    <property type="entry name" value="Membrane_protein_YitT"/>
    <property type="match status" value="1"/>
</dbReference>
<dbReference type="InterPro" id="IPR003740">
    <property type="entry name" value="YitT"/>
</dbReference>
<protein>
    <recommendedName>
        <fullName evidence="7">DUF2179 domain-containing protein</fullName>
    </recommendedName>
</protein>
<feature type="transmembrane region" description="Helical" evidence="6">
    <location>
        <begin position="111"/>
        <end position="132"/>
    </location>
</feature>
<comment type="subcellular location">
    <subcellularLocation>
        <location evidence="1">Cell membrane</location>
        <topology evidence="1">Multi-pass membrane protein</topology>
    </subcellularLocation>
</comment>
<keyword evidence="4 6" id="KW-1133">Transmembrane helix</keyword>
<feature type="transmembrane region" description="Helical" evidence="6">
    <location>
        <begin position="153"/>
        <end position="186"/>
    </location>
</feature>
<evidence type="ECO:0000256" key="3">
    <source>
        <dbReference type="ARBA" id="ARBA00022692"/>
    </source>
</evidence>
<dbReference type="InterPro" id="IPR019264">
    <property type="entry name" value="DUF2179"/>
</dbReference>
<keyword evidence="5 6" id="KW-0472">Membrane</keyword>
<gene>
    <name evidence="8" type="ORF">CBF37_04765</name>
</gene>
<feature type="transmembrane region" description="Helical" evidence="6">
    <location>
        <begin position="61"/>
        <end position="79"/>
    </location>
</feature>
<dbReference type="EMBL" id="NGJS01000005">
    <property type="protein sequence ID" value="RST99285.1"/>
    <property type="molecule type" value="Genomic_DNA"/>
</dbReference>
<evidence type="ECO:0000313" key="9">
    <source>
        <dbReference type="Proteomes" id="UP000287857"/>
    </source>
</evidence>
<proteinExistence type="predicted"/>
<dbReference type="Gene3D" id="3.30.70.120">
    <property type="match status" value="1"/>
</dbReference>
<reference evidence="8 9" key="1">
    <citation type="submission" date="2017-05" db="EMBL/GenBank/DDBJ databases">
        <title>Vagococcus spp. assemblies.</title>
        <authorList>
            <person name="Gulvik C.A."/>
        </authorList>
    </citation>
    <scope>NUCLEOTIDE SEQUENCE [LARGE SCALE GENOMIC DNA]</scope>
    <source>
        <strain evidence="8 9">SS1995</strain>
    </source>
</reference>
<dbReference type="PANTHER" id="PTHR33545:SF9">
    <property type="entry name" value="UPF0750 MEMBRANE PROTEIN YITE"/>
    <property type="match status" value="1"/>
</dbReference>
<sequence>MIQKLQQTLGKRPTDILLITIGSFGVALGFDVFLLPNKIVSGGINGLTIILHDTLNWNPSIVLFSSNIVLLVLCFLLLGKEVFSKSIYGSLAVPVFVSLLANVDIGVKEPILASIFGGIVIGTGVGIVYLGNGSTGGTSLLALIIQKFIPLRIGIILGICDGLVILCALFVFNVQTVLFALISLYLCSRMVDTVKTGPDFSKNLFIVSTQYEAIREALIKLGCGVTYIPIEGGLNLEKNKMIMTVIHDDQFMEIKETVLEIDSEAFITIHSANEVMGRGFTLNK</sequence>
<evidence type="ECO:0000259" key="7">
    <source>
        <dbReference type="Pfam" id="PF10035"/>
    </source>
</evidence>